<feature type="non-terminal residue" evidence="2">
    <location>
        <position position="65"/>
    </location>
</feature>
<protein>
    <submittedName>
        <fullName evidence="2">Uncharacterized protein</fullName>
    </submittedName>
</protein>
<feature type="non-terminal residue" evidence="2">
    <location>
        <position position="1"/>
    </location>
</feature>
<reference evidence="2 3" key="1">
    <citation type="submission" date="2019-07" db="EMBL/GenBank/DDBJ databases">
        <title>Venturia inaequalis Genome Resource.</title>
        <authorList>
            <person name="Lichtner F.J."/>
        </authorList>
    </citation>
    <scope>NUCLEOTIDE SEQUENCE [LARGE SCALE GENOMIC DNA]</scope>
    <source>
        <strain evidence="2 3">DMI_063113</strain>
    </source>
</reference>
<proteinExistence type="predicted"/>
<evidence type="ECO:0000256" key="1">
    <source>
        <dbReference type="SAM" id="MobiDB-lite"/>
    </source>
</evidence>
<evidence type="ECO:0000313" key="2">
    <source>
        <dbReference type="EMBL" id="KAE9966116.1"/>
    </source>
</evidence>
<dbReference type="EMBL" id="WNWR01001024">
    <property type="protein sequence ID" value="KAE9966116.1"/>
    <property type="molecule type" value="Genomic_DNA"/>
</dbReference>
<evidence type="ECO:0000313" key="3">
    <source>
        <dbReference type="Proteomes" id="UP000490939"/>
    </source>
</evidence>
<name>A0A8H3YQT5_VENIN</name>
<organism evidence="2 3">
    <name type="scientific">Venturia inaequalis</name>
    <name type="common">Apple scab fungus</name>
    <dbReference type="NCBI Taxonomy" id="5025"/>
    <lineage>
        <taxon>Eukaryota</taxon>
        <taxon>Fungi</taxon>
        <taxon>Dikarya</taxon>
        <taxon>Ascomycota</taxon>
        <taxon>Pezizomycotina</taxon>
        <taxon>Dothideomycetes</taxon>
        <taxon>Pleosporomycetidae</taxon>
        <taxon>Venturiales</taxon>
        <taxon>Venturiaceae</taxon>
        <taxon>Venturia</taxon>
    </lineage>
</organism>
<sequence length="65" mass="7623">KVYLSRITWLTTTSVSTLLRRPTSSLRERKAVVVEPRERPWTPTRHRCSCESKSPRPMRSGTWPI</sequence>
<feature type="region of interest" description="Disordered" evidence="1">
    <location>
        <begin position="42"/>
        <end position="65"/>
    </location>
</feature>
<dbReference type="AlphaFoldDB" id="A0A8H3YQT5"/>
<keyword evidence="3" id="KW-1185">Reference proteome</keyword>
<comment type="caution">
    <text evidence="2">The sequence shown here is derived from an EMBL/GenBank/DDBJ whole genome shotgun (WGS) entry which is preliminary data.</text>
</comment>
<accession>A0A8H3YQT5</accession>
<dbReference type="Proteomes" id="UP000490939">
    <property type="component" value="Unassembled WGS sequence"/>
</dbReference>
<gene>
    <name evidence="2" type="ORF">EG327_000228</name>
</gene>